<dbReference type="EMBL" id="UASK01000005">
    <property type="protein sequence ID" value="SPX41766.1"/>
    <property type="molecule type" value="Genomic_DNA"/>
</dbReference>
<dbReference type="SUPFAM" id="SSF51197">
    <property type="entry name" value="Clavaminate synthase-like"/>
    <property type="match status" value="1"/>
</dbReference>
<name>A0A2X1RII6_HAEIF</name>
<evidence type="ECO:0000259" key="1">
    <source>
        <dbReference type="PROSITE" id="PS51184"/>
    </source>
</evidence>
<proteinExistence type="predicted"/>
<dbReference type="InterPro" id="IPR003347">
    <property type="entry name" value="JmjC_dom"/>
</dbReference>
<dbReference type="Proteomes" id="UP000249936">
    <property type="component" value="Unassembled WGS sequence"/>
</dbReference>
<accession>A0A2X1RII6</accession>
<protein>
    <submittedName>
        <fullName evidence="2">Cupin</fullName>
    </submittedName>
</protein>
<evidence type="ECO:0000313" key="3">
    <source>
        <dbReference type="Proteomes" id="UP000249936"/>
    </source>
</evidence>
<dbReference type="AlphaFoldDB" id="A0A2X1RII6"/>
<dbReference type="Pfam" id="PF08007">
    <property type="entry name" value="JmjC_2"/>
    <property type="match status" value="1"/>
</dbReference>
<dbReference type="Gene3D" id="2.60.120.650">
    <property type="entry name" value="Cupin"/>
    <property type="match status" value="1"/>
</dbReference>
<feature type="domain" description="JmjC" evidence="1">
    <location>
        <begin position="1"/>
        <end position="73"/>
    </location>
</feature>
<gene>
    <name evidence="2" type="ORF">NCTC11872_01379</name>
</gene>
<sequence length="108" mass="12267">MQALNLNQNQSIRIFDDMGELVIDEVMNPGDILYIPARMAHYGVAEDDCLTFSFGLRYPNLSNLIDSVSKGFCHQDPDLNLSEFDLPLRLSQSVTSLQVNLQMKIFKQ</sequence>
<reference evidence="2 3" key="1">
    <citation type="submission" date="2018-06" db="EMBL/GenBank/DDBJ databases">
        <authorList>
            <consortium name="Pathogen Informatics"/>
            <person name="Doyle S."/>
        </authorList>
    </citation>
    <scope>NUCLEOTIDE SEQUENCE [LARGE SCALE GENOMIC DNA]</scope>
    <source>
        <strain evidence="2 3">NCTC11872</strain>
    </source>
</reference>
<dbReference type="PROSITE" id="PS51184">
    <property type="entry name" value="JMJC"/>
    <property type="match status" value="1"/>
</dbReference>
<evidence type="ECO:0000313" key="2">
    <source>
        <dbReference type="EMBL" id="SPX41766.1"/>
    </source>
</evidence>
<organism evidence="2 3">
    <name type="scientific">Haemophilus influenzae</name>
    <dbReference type="NCBI Taxonomy" id="727"/>
    <lineage>
        <taxon>Bacteria</taxon>
        <taxon>Pseudomonadati</taxon>
        <taxon>Pseudomonadota</taxon>
        <taxon>Gammaproteobacteria</taxon>
        <taxon>Pasteurellales</taxon>
        <taxon>Pasteurellaceae</taxon>
        <taxon>Haemophilus</taxon>
    </lineage>
</organism>